<dbReference type="Proteomes" id="UP000590964">
    <property type="component" value="Unassembled WGS sequence"/>
</dbReference>
<keyword evidence="1" id="KW-1133">Transmembrane helix</keyword>
<dbReference type="EMBL" id="DUFW01000018">
    <property type="protein sequence ID" value="HIH21231.1"/>
    <property type="molecule type" value="Genomic_DNA"/>
</dbReference>
<gene>
    <name evidence="2" type="ORF">HA222_01025</name>
    <name evidence="3" type="ORF">J4478_00415</name>
</gene>
<sequence>MKVTPSLLGLSLEVVALALLFALMLFEKATQTIFYISVAAIIVYLIAVYHFRLENPKKKHQDLKA</sequence>
<protein>
    <submittedName>
        <fullName evidence="2">Uncharacterized protein</fullName>
    </submittedName>
</protein>
<comment type="caution">
    <text evidence="2">The sequence shown here is derived from an EMBL/GenBank/DDBJ whole genome shotgun (WGS) entry which is preliminary data.</text>
</comment>
<organism evidence="2 4">
    <name type="scientific">Candidatus Iainarchaeum sp</name>
    <dbReference type="NCBI Taxonomy" id="3101447"/>
    <lineage>
        <taxon>Archaea</taxon>
        <taxon>Candidatus Iainarchaeota</taxon>
        <taxon>Candidatus Iainarchaeia</taxon>
        <taxon>Candidatus Iainarchaeales</taxon>
        <taxon>Candidatus Iainarchaeaceae</taxon>
        <taxon>Candidatus Iainarchaeum</taxon>
    </lineage>
</organism>
<dbReference type="EMBL" id="JAGVWB010000004">
    <property type="protein sequence ID" value="MBS3057847.1"/>
    <property type="molecule type" value="Genomic_DNA"/>
</dbReference>
<accession>A0A7J4JTW6</accession>
<name>A0A7J4JTW6_9ARCH</name>
<evidence type="ECO:0000313" key="3">
    <source>
        <dbReference type="EMBL" id="MBS3057847.1"/>
    </source>
</evidence>
<dbReference type="AlphaFoldDB" id="A0A7J4JTW6"/>
<reference evidence="4" key="1">
    <citation type="journal article" date="2020" name="bioRxiv">
        <title>A rank-normalized archaeal taxonomy based on genome phylogeny resolves widespread incomplete and uneven classifications.</title>
        <authorList>
            <person name="Rinke C."/>
            <person name="Chuvochina M."/>
            <person name="Mussig A.J."/>
            <person name="Chaumeil P.-A."/>
            <person name="Waite D.W."/>
            <person name="Whitman W.B."/>
            <person name="Parks D.H."/>
            <person name="Hugenholtz P."/>
        </authorList>
    </citation>
    <scope>NUCLEOTIDE SEQUENCE [LARGE SCALE GENOMIC DNA]</scope>
</reference>
<evidence type="ECO:0000256" key="1">
    <source>
        <dbReference type="SAM" id="Phobius"/>
    </source>
</evidence>
<feature type="transmembrane region" description="Helical" evidence="1">
    <location>
        <begin position="7"/>
        <end position="26"/>
    </location>
</feature>
<feature type="transmembrane region" description="Helical" evidence="1">
    <location>
        <begin position="32"/>
        <end position="51"/>
    </location>
</feature>
<keyword evidence="1" id="KW-0812">Transmembrane</keyword>
<reference evidence="3" key="2">
    <citation type="submission" date="2021-03" db="EMBL/GenBank/DDBJ databases">
        <authorList>
            <person name="Jaffe A."/>
        </authorList>
    </citation>
    <scope>NUCLEOTIDE SEQUENCE</scope>
    <source>
        <strain evidence="3">RIFCSPLOWO2_01_FULL_43_13</strain>
    </source>
</reference>
<reference evidence="3" key="3">
    <citation type="submission" date="2021-05" db="EMBL/GenBank/DDBJ databases">
        <title>Protein family content uncovers lineage relationships and bacterial pathway maintenance mechanisms in DPANN archaea.</title>
        <authorList>
            <person name="Castelle C.J."/>
            <person name="Meheust R."/>
            <person name="Jaffe A.L."/>
            <person name="Seitz K."/>
            <person name="Gong X."/>
            <person name="Baker B.J."/>
            <person name="Banfield J.F."/>
        </authorList>
    </citation>
    <scope>NUCLEOTIDE SEQUENCE</scope>
    <source>
        <strain evidence="3">RIFCSPLOWO2_01_FULL_43_13</strain>
    </source>
</reference>
<dbReference type="Proteomes" id="UP000680185">
    <property type="component" value="Unassembled WGS sequence"/>
</dbReference>
<keyword evidence="1" id="KW-0472">Membrane</keyword>
<evidence type="ECO:0000313" key="4">
    <source>
        <dbReference type="Proteomes" id="UP000590964"/>
    </source>
</evidence>
<proteinExistence type="predicted"/>
<evidence type="ECO:0000313" key="2">
    <source>
        <dbReference type="EMBL" id="HIH21231.1"/>
    </source>
</evidence>